<evidence type="ECO:0000256" key="2">
    <source>
        <dbReference type="SAM" id="MobiDB-lite"/>
    </source>
</evidence>
<organism evidence="3 4">
    <name type="scientific">Pythium oligandrum</name>
    <name type="common">Mycoparasitic fungus</name>
    <dbReference type="NCBI Taxonomy" id="41045"/>
    <lineage>
        <taxon>Eukaryota</taxon>
        <taxon>Sar</taxon>
        <taxon>Stramenopiles</taxon>
        <taxon>Oomycota</taxon>
        <taxon>Peronosporomycetes</taxon>
        <taxon>Pythiales</taxon>
        <taxon>Pythiaceae</taxon>
        <taxon>Pythium</taxon>
    </lineage>
</organism>
<gene>
    <name evidence="3" type="ORF">Poli38472_004238</name>
</gene>
<feature type="coiled-coil region" evidence="1">
    <location>
        <begin position="151"/>
        <end position="185"/>
    </location>
</feature>
<feature type="region of interest" description="Disordered" evidence="2">
    <location>
        <begin position="487"/>
        <end position="542"/>
    </location>
</feature>
<accession>A0A8K1CQE8</accession>
<proteinExistence type="predicted"/>
<dbReference type="EMBL" id="SPLM01000036">
    <property type="protein sequence ID" value="TMW66473.1"/>
    <property type="molecule type" value="Genomic_DNA"/>
</dbReference>
<feature type="compositionally biased region" description="Basic and acidic residues" evidence="2">
    <location>
        <begin position="370"/>
        <end position="384"/>
    </location>
</feature>
<dbReference type="AlphaFoldDB" id="A0A8K1CQE8"/>
<feature type="region of interest" description="Disordered" evidence="2">
    <location>
        <begin position="370"/>
        <end position="397"/>
    </location>
</feature>
<keyword evidence="4" id="KW-1185">Reference proteome</keyword>
<evidence type="ECO:0000256" key="1">
    <source>
        <dbReference type="SAM" id="Coils"/>
    </source>
</evidence>
<sequence length="592" mass="67819">MAMPMETIGDDWAAIEDQLEAATLSAVPPTSDPERLLRYVLNILPKYTEMEMMVTHLRLYATSLEQDLAQSKQHTRILSTEVAHEREKKQFLERYAAQIVKERNELLHHRASKKSKTASSAHFTWHSCCKKSGSHSLDVTPSINAFRGEKLQEMMTQMKTLQEEVRNQERLREEMNFLLKKTQREHDSKVVSDRKHIQQLEKQLVQRSMLQSSLERKVYEVESALARYDSLKREEMKSLESELEQAKKRVDELDTSLKSVSESEAGLREERERLQDQLEHANMLKNELVDQVEGLQSELTTAQIQVESLQSEVSVLQSEDVAMMKNLYMKKMQQLQEEAANREQELMLQVDNLRRELKTNESRFQQAFQEKAHNDKLEDEDKRTSQGSSLFASRARKSESKWKSGSSHVSVNDLVGSSLSRSQLSETVVSMPLNRSTLYPDDTQLDAAEEDLVFDDADSVEGSDTETKFDEQVDAYIQEYISSHSRVSSRSQHEAHWDEPNSEFADEVSLADSVARAALEPESPSEGDASHESSDVASEQATDLFGDLKAMLHGFEQRRLQEEQKAAMAEKALVDFQESCDDFRKQHMSLTS</sequence>
<protein>
    <submittedName>
        <fullName evidence="3">Uncharacterized protein</fullName>
    </submittedName>
</protein>
<name>A0A8K1CQE8_PYTOL</name>
<keyword evidence="1" id="KW-0175">Coiled coil</keyword>
<dbReference type="OrthoDB" id="71440at2759"/>
<comment type="caution">
    <text evidence="3">The sequence shown here is derived from an EMBL/GenBank/DDBJ whole genome shotgun (WGS) entry which is preliminary data.</text>
</comment>
<feature type="coiled-coil region" evidence="1">
    <location>
        <begin position="214"/>
        <end position="370"/>
    </location>
</feature>
<reference evidence="3" key="1">
    <citation type="submission" date="2019-03" db="EMBL/GenBank/DDBJ databases">
        <title>Long read genome sequence of the mycoparasitic Pythium oligandrum ATCC 38472 isolated from sugarbeet rhizosphere.</title>
        <authorList>
            <person name="Gaulin E."/>
        </authorList>
    </citation>
    <scope>NUCLEOTIDE SEQUENCE</scope>
    <source>
        <strain evidence="3">ATCC 38472_TT</strain>
    </source>
</reference>
<dbReference type="Proteomes" id="UP000794436">
    <property type="component" value="Unassembled WGS sequence"/>
</dbReference>
<evidence type="ECO:0000313" key="3">
    <source>
        <dbReference type="EMBL" id="TMW66473.1"/>
    </source>
</evidence>
<evidence type="ECO:0000313" key="4">
    <source>
        <dbReference type="Proteomes" id="UP000794436"/>
    </source>
</evidence>